<dbReference type="AlphaFoldDB" id="A0A067KLQ6"/>
<dbReference type="Proteomes" id="UP000027138">
    <property type="component" value="Unassembled WGS sequence"/>
</dbReference>
<accession>A0A067KLQ6</accession>
<sequence length="103" mass="11524">MEEDLGECGEGKVKEEDKGEDGEGKLNGIFSEQQPPPPFPSRFPAKWPLTSTRARIESDRAWKAAHRAVEFSSEISSFRQPQVLGMVMIDRTPPHEHCPSTDS</sequence>
<dbReference type="EMBL" id="KK914552">
    <property type="protein sequence ID" value="KDP33190.1"/>
    <property type="molecule type" value="Genomic_DNA"/>
</dbReference>
<feature type="compositionally biased region" description="Basic and acidic residues" evidence="1">
    <location>
        <begin position="9"/>
        <end position="24"/>
    </location>
</feature>
<name>A0A067KLQ6_JATCU</name>
<protein>
    <submittedName>
        <fullName evidence="2">Uncharacterized protein</fullName>
    </submittedName>
</protein>
<reference evidence="2 3" key="1">
    <citation type="journal article" date="2014" name="PLoS ONE">
        <title>Global Analysis of Gene Expression Profiles in Physic Nut (Jatropha curcas L.) Seedlings Exposed to Salt Stress.</title>
        <authorList>
            <person name="Zhang L."/>
            <person name="Zhang C."/>
            <person name="Wu P."/>
            <person name="Chen Y."/>
            <person name="Li M."/>
            <person name="Jiang H."/>
            <person name="Wu G."/>
        </authorList>
    </citation>
    <scope>NUCLEOTIDE SEQUENCE [LARGE SCALE GENOMIC DNA]</scope>
    <source>
        <strain evidence="3">cv. GZQX0401</strain>
        <tissue evidence="2">Young leaves</tissue>
    </source>
</reference>
<keyword evidence="3" id="KW-1185">Reference proteome</keyword>
<evidence type="ECO:0000313" key="3">
    <source>
        <dbReference type="Proteomes" id="UP000027138"/>
    </source>
</evidence>
<feature type="region of interest" description="Disordered" evidence="1">
    <location>
        <begin position="1"/>
        <end position="47"/>
    </location>
</feature>
<evidence type="ECO:0000313" key="2">
    <source>
        <dbReference type="EMBL" id="KDP33190.1"/>
    </source>
</evidence>
<evidence type="ECO:0000256" key="1">
    <source>
        <dbReference type="SAM" id="MobiDB-lite"/>
    </source>
</evidence>
<gene>
    <name evidence="2" type="ORF">JCGZ_12712</name>
</gene>
<organism evidence="2 3">
    <name type="scientific">Jatropha curcas</name>
    <name type="common">Barbados nut</name>
    <dbReference type="NCBI Taxonomy" id="180498"/>
    <lineage>
        <taxon>Eukaryota</taxon>
        <taxon>Viridiplantae</taxon>
        <taxon>Streptophyta</taxon>
        <taxon>Embryophyta</taxon>
        <taxon>Tracheophyta</taxon>
        <taxon>Spermatophyta</taxon>
        <taxon>Magnoliopsida</taxon>
        <taxon>eudicotyledons</taxon>
        <taxon>Gunneridae</taxon>
        <taxon>Pentapetalae</taxon>
        <taxon>rosids</taxon>
        <taxon>fabids</taxon>
        <taxon>Malpighiales</taxon>
        <taxon>Euphorbiaceae</taxon>
        <taxon>Crotonoideae</taxon>
        <taxon>Jatropheae</taxon>
        <taxon>Jatropha</taxon>
    </lineage>
</organism>
<proteinExistence type="predicted"/>